<feature type="repeat" description="TPR" evidence="3">
    <location>
        <begin position="821"/>
        <end position="854"/>
    </location>
</feature>
<dbReference type="GO" id="GO:0003700">
    <property type="term" value="F:DNA-binding transcription factor activity"/>
    <property type="evidence" value="ECO:0007669"/>
    <property type="project" value="InterPro"/>
</dbReference>
<dbReference type="Proteomes" id="UP000033066">
    <property type="component" value="Chromosome"/>
</dbReference>
<dbReference type="InterPro" id="IPR027417">
    <property type="entry name" value="P-loop_NTPase"/>
</dbReference>
<evidence type="ECO:0000256" key="1">
    <source>
        <dbReference type="ARBA" id="ARBA00022737"/>
    </source>
</evidence>
<feature type="repeat" description="TPR" evidence="3">
    <location>
        <begin position="651"/>
        <end position="684"/>
    </location>
</feature>
<feature type="repeat" description="TPR" evidence="3">
    <location>
        <begin position="719"/>
        <end position="752"/>
    </location>
</feature>
<evidence type="ECO:0000256" key="2">
    <source>
        <dbReference type="ARBA" id="ARBA00022803"/>
    </source>
</evidence>
<dbReference type="InterPro" id="IPR011991">
    <property type="entry name" value="ArsR-like_HTH"/>
</dbReference>
<dbReference type="EMBL" id="CP009517">
    <property type="protein sequence ID" value="AKB83995.1"/>
    <property type="molecule type" value="Genomic_DNA"/>
</dbReference>
<evidence type="ECO:0000259" key="4">
    <source>
        <dbReference type="PROSITE" id="PS50987"/>
    </source>
</evidence>
<keyword evidence="1" id="KW-0677">Repeat</keyword>
<evidence type="ECO:0000313" key="6">
    <source>
        <dbReference type="Proteomes" id="UP000033066"/>
    </source>
</evidence>
<name>A0A0E3X026_METBA</name>
<gene>
    <name evidence="5" type="ORF">MSBR3_3417</name>
</gene>
<dbReference type="STRING" id="1434107.MSBR3_3417"/>
<dbReference type="OrthoDB" id="115601at2157"/>
<dbReference type="InterPro" id="IPR036388">
    <property type="entry name" value="WH-like_DNA-bd_sf"/>
</dbReference>
<dbReference type="Pfam" id="PF13432">
    <property type="entry name" value="TPR_16"/>
    <property type="match status" value="1"/>
</dbReference>
<feature type="repeat" description="TPR" evidence="3">
    <location>
        <begin position="617"/>
        <end position="650"/>
    </location>
</feature>
<dbReference type="HOGENOM" id="CLU_009017_0_0_2"/>
<reference evidence="5" key="1">
    <citation type="submission" date="2014-07" db="EMBL/GenBank/DDBJ databases">
        <title>Methanogenic archaea and the global carbon cycle.</title>
        <authorList>
            <person name="Henriksen J.R."/>
            <person name="Luke J."/>
            <person name="Reinhart S."/>
            <person name="Benedict M.N."/>
            <person name="Youngblut N.D."/>
            <person name="Metcalf M.E."/>
            <person name="Whitaker R.J."/>
            <person name="Metcalf W.W."/>
        </authorList>
    </citation>
    <scope>NUCLEOTIDE SEQUENCE [LARGE SCALE GENOMIC DNA]</scope>
    <source>
        <strain evidence="5">3</strain>
    </source>
</reference>
<feature type="repeat" description="TPR" evidence="3">
    <location>
        <begin position="583"/>
        <end position="616"/>
    </location>
</feature>
<dbReference type="PATRIC" id="fig|1434107.4.peg.4289"/>
<dbReference type="Gene3D" id="1.10.10.10">
    <property type="entry name" value="Winged helix-like DNA-binding domain superfamily/Winged helix DNA-binding domain"/>
    <property type="match status" value="1"/>
</dbReference>
<dbReference type="Gene3D" id="3.40.50.300">
    <property type="entry name" value="P-loop containing nucleotide triphosphate hydrolases"/>
    <property type="match status" value="1"/>
</dbReference>
<dbReference type="InterPro" id="IPR001845">
    <property type="entry name" value="HTH_ArsR_DNA-bd_dom"/>
</dbReference>
<feature type="repeat" description="TPR" evidence="3">
    <location>
        <begin position="787"/>
        <end position="820"/>
    </location>
</feature>
<keyword evidence="6" id="KW-1185">Reference proteome</keyword>
<dbReference type="Pfam" id="PF13412">
    <property type="entry name" value="HTH_24"/>
    <property type="match status" value="1"/>
</dbReference>
<dbReference type="PROSITE" id="PS50293">
    <property type="entry name" value="TPR_REGION"/>
    <property type="match status" value="3"/>
</dbReference>
<dbReference type="InterPro" id="IPR013105">
    <property type="entry name" value="TPR_2"/>
</dbReference>
<accession>A0A0E3X026</accession>
<dbReference type="SMART" id="SM00418">
    <property type="entry name" value="HTH_ARSR"/>
    <property type="match status" value="1"/>
</dbReference>
<evidence type="ECO:0000313" key="5">
    <source>
        <dbReference type="EMBL" id="AKB83995.1"/>
    </source>
</evidence>
<dbReference type="InterPro" id="IPR019734">
    <property type="entry name" value="TPR_rpt"/>
</dbReference>
<dbReference type="Pfam" id="PF00515">
    <property type="entry name" value="TPR_1"/>
    <property type="match status" value="3"/>
</dbReference>
<organism evidence="5 6">
    <name type="scientific">Methanosarcina barkeri 3</name>
    <dbReference type="NCBI Taxonomy" id="1434107"/>
    <lineage>
        <taxon>Archaea</taxon>
        <taxon>Methanobacteriati</taxon>
        <taxon>Methanobacteriota</taxon>
        <taxon>Stenosarchaea group</taxon>
        <taxon>Methanomicrobia</taxon>
        <taxon>Methanosarcinales</taxon>
        <taxon>Methanosarcinaceae</taxon>
        <taxon>Methanosarcina</taxon>
    </lineage>
</organism>
<proteinExistence type="predicted"/>
<keyword evidence="2 3" id="KW-0802">TPR repeat</keyword>
<dbReference type="KEGG" id="mbak:MSBR3_3417"/>
<dbReference type="Pfam" id="PF07719">
    <property type="entry name" value="TPR_2"/>
    <property type="match status" value="1"/>
</dbReference>
<dbReference type="PROSITE" id="PS50005">
    <property type="entry name" value="TPR"/>
    <property type="match status" value="9"/>
</dbReference>
<dbReference type="Pfam" id="PF13181">
    <property type="entry name" value="TPR_8"/>
    <property type="match status" value="2"/>
</dbReference>
<dbReference type="InterPro" id="IPR011990">
    <property type="entry name" value="TPR-like_helical_dom_sf"/>
</dbReference>
<dbReference type="RefSeq" id="WP_052723476.1">
    <property type="nucleotide sequence ID" value="NZ_CP009517.1"/>
</dbReference>
<feature type="repeat" description="TPR" evidence="3">
    <location>
        <begin position="753"/>
        <end position="786"/>
    </location>
</feature>
<dbReference type="SUPFAM" id="SSF48452">
    <property type="entry name" value="TPR-like"/>
    <property type="match status" value="2"/>
</dbReference>
<feature type="repeat" description="TPR" evidence="3">
    <location>
        <begin position="549"/>
        <end position="582"/>
    </location>
</feature>
<evidence type="ECO:0000256" key="3">
    <source>
        <dbReference type="PROSITE-ProRule" id="PRU00339"/>
    </source>
</evidence>
<dbReference type="InterPro" id="IPR036390">
    <property type="entry name" value="WH_DNA-bd_sf"/>
</dbReference>
<dbReference type="SMART" id="SM00028">
    <property type="entry name" value="TPR"/>
    <property type="match status" value="9"/>
</dbReference>
<dbReference type="CDD" id="cd00090">
    <property type="entry name" value="HTH_ARSR"/>
    <property type="match status" value="1"/>
</dbReference>
<dbReference type="AlphaFoldDB" id="A0A0E3X026"/>
<dbReference type="SUPFAM" id="SSF46785">
    <property type="entry name" value="Winged helix' DNA-binding domain"/>
    <property type="match status" value="1"/>
</dbReference>
<dbReference type="PANTHER" id="PTHR44943:SF8">
    <property type="entry name" value="TPR REPEAT-CONTAINING PROTEIN MJ0263"/>
    <property type="match status" value="1"/>
</dbReference>
<dbReference type="GeneID" id="25418779"/>
<protein>
    <recommendedName>
        <fullName evidence="4">HTH arsR-type domain-containing protein</fullName>
    </recommendedName>
</protein>
<dbReference type="Gene3D" id="1.25.40.10">
    <property type="entry name" value="Tetratricopeptide repeat domain"/>
    <property type="match status" value="3"/>
</dbReference>
<feature type="domain" description="HTH arsR-type" evidence="4">
    <location>
        <begin position="301"/>
        <end position="395"/>
    </location>
</feature>
<dbReference type="PANTHER" id="PTHR44943">
    <property type="entry name" value="CELLULOSE SYNTHASE OPERON PROTEIN C"/>
    <property type="match status" value="1"/>
</dbReference>
<sequence length="1027" mass="118568">MGISKGSKPDHISRSVSMAVGRTSISVSSNNSKVTLYRYSPENIPSEILENIFVGRDDLFKKVFKELETAGKNKTPRFYLIVGSRGIGKSHFLIMLYHKIKQELSYLYIPVKFAEEEYSVYRASDFFLRVLQEQNEDTSGILSLNNEDEILDASLDRLKEIAKKENKTYLVFVENLHEVFRQFEAKEVQKLRSIFQKYDFFSIVASSPIIFPGVAESEEPFYNFFRIQYLKELTVDEIKILLKKIARNEDNSEFLENFNKYESRIEGIAHLTGGSPRLVIFFYELIARDNFEDIEKVFFKILDEHTPYYQEIFQLLTGQKRLIFDTVISSESPLTPKQIAEKSRIDASTVITQLRRLEKDGYVLSRPMGRETYYEVRERLFRLWRDMRQPLGRNRISVFMDFLKLWYTSDEQKEIFERKLHLLESGNKDVLKDLCYYVDVLPDKYKTEAILKLTPKIIELGEWEEADYDIQKLKEIASHNTDKELKAKSLVLESIYHYKNNEKISNVLKKALNFGSKDYFNFLNSGHVKIFQELSKVFDKILKLAPEDGYALSSKGYSLISLKMYEEAVETFSKLLELNPENEFALSRKGSALFLIGKYEEAIEVLNKALEINPEDEFALSNKGYSLILLGRCEGSVKIFNKILELNPDDKFALSNKGTSLILLGKYEEAVEIFNKVLELTPDDEFALSRKGSSLALLDRYEEAVKVFSRVLELNPDDEFALSNKGSALASLKRYEEAIEVLNKALEMNPENEFALFNKGSSLILLNIYEEAIKTFNKVLELNPDDEFALSSKGYALALLDRYEEAAEIFSKVLELNPDDEFALSNKGSALFLLEKYEEAIEVFNKAKSIASDESHKIKSAFRILEAYISLNEINEAATELESIKDIMYNQDPDLIEEFIGLCWDLVFEELKIGNIGNGKKFVKTVFDLEVRIEQEVFESCMMSFFKTVVDSGEFEILKTIINEIIEIKGGNCPELLKLLCKAVEIVETKDVQIYYKLQVEEREIVAEIVQKISKSEDLLPSEYKKR</sequence>
<dbReference type="InterPro" id="IPR051685">
    <property type="entry name" value="Ycf3/AcsC/BcsC/TPR_MFPF"/>
</dbReference>
<dbReference type="PROSITE" id="PS50987">
    <property type="entry name" value="HTH_ARSR_2"/>
    <property type="match status" value="1"/>
</dbReference>
<dbReference type="SUPFAM" id="SSF52540">
    <property type="entry name" value="P-loop containing nucleoside triphosphate hydrolases"/>
    <property type="match status" value="1"/>
</dbReference>
<feature type="repeat" description="TPR" evidence="3">
    <location>
        <begin position="685"/>
        <end position="718"/>
    </location>
</feature>